<protein>
    <submittedName>
        <fullName evidence="1">Uncharacterized protein</fullName>
    </submittedName>
</protein>
<keyword evidence="2" id="KW-1185">Reference proteome</keyword>
<gene>
    <name evidence="1" type="ORF">M8C21_000213</name>
</gene>
<reference evidence="1" key="1">
    <citation type="submission" date="2022-06" db="EMBL/GenBank/DDBJ databases">
        <title>Uncovering the hologenomic basis of an extraordinary plant invasion.</title>
        <authorList>
            <person name="Bieker V.C."/>
            <person name="Martin M.D."/>
            <person name="Gilbert T."/>
            <person name="Hodgins K."/>
            <person name="Battlay P."/>
            <person name="Petersen B."/>
            <person name="Wilson J."/>
        </authorList>
    </citation>
    <scope>NUCLEOTIDE SEQUENCE</scope>
    <source>
        <strain evidence="1">AA19_3_7</strain>
        <tissue evidence="1">Leaf</tissue>
    </source>
</reference>
<evidence type="ECO:0000313" key="2">
    <source>
        <dbReference type="Proteomes" id="UP001206925"/>
    </source>
</evidence>
<dbReference type="Proteomes" id="UP001206925">
    <property type="component" value="Unassembled WGS sequence"/>
</dbReference>
<feature type="non-terminal residue" evidence="1">
    <location>
        <position position="1"/>
    </location>
</feature>
<comment type="caution">
    <text evidence="1">The sequence shown here is derived from an EMBL/GenBank/DDBJ whole genome shotgun (WGS) entry which is preliminary data.</text>
</comment>
<sequence>DMTFDYLKMFLINVPAAGDWCCYSRIILPPRWHQ</sequence>
<organism evidence="1 2">
    <name type="scientific">Ambrosia artemisiifolia</name>
    <name type="common">Common ragweed</name>
    <dbReference type="NCBI Taxonomy" id="4212"/>
    <lineage>
        <taxon>Eukaryota</taxon>
        <taxon>Viridiplantae</taxon>
        <taxon>Streptophyta</taxon>
        <taxon>Embryophyta</taxon>
        <taxon>Tracheophyta</taxon>
        <taxon>Spermatophyta</taxon>
        <taxon>Magnoliopsida</taxon>
        <taxon>eudicotyledons</taxon>
        <taxon>Gunneridae</taxon>
        <taxon>Pentapetalae</taxon>
        <taxon>asterids</taxon>
        <taxon>campanulids</taxon>
        <taxon>Asterales</taxon>
        <taxon>Asteraceae</taxon>
        <taxon>Asteroideae</taxon>
        <taxon>Heliantheae alliance</taxon>
        <taxon>Heliantheae</taxon>
        <taxon>Ambrosia</taxon>
    </lineage>
</organism>
<dbReference type="AlphaFoldDB" id="A0AAD5CBQ5"/>
<evidence type="ECO:0000313" key="1">
    <source>
        <dbReference type="EMBL" id="KAI7738509.1"/>
    </source>
</evidence>
<name>A0AAD5CBQ5_AMBAR</name>
<dbReference type="EMBL" id="JAMZMK010008802">
    <property type="protein sequence ID" value="KAI7738509.1"/>
    <property type="molecule type" value="Genomic_DNA"/>
</dbReference>
<proteinExistence type="predicted"/>
<accession>A0AAD5CBQ5</accession>